<proteinExistence type="predicted"/>
<keyword evidence="2" id="KW-1003">Cell membrane</keyword>
<evidence type="ECO:0000256" key="3">
    <source>
        <dbReference type="ARBA" id="ARBA00022692"/>
    </source>
</evidence>
<dbReference type="AlphaFoldDB" id="A0A1F5EGH5"/>
<feature type="transmembrane region" description="Helical" evidence="6">
    <location>
        <begin position="270"/>
        <end position="290"/>
    </location>
</feature>
<dbReference type="GO" id="GO:0005886">
    <property type="term" value="C:plasma membrane"/>
    <property type="evidence" value="ECO:0007669"/>
    <property type="project" value="UniProtKB-SubCell"/>
</dbReference>
<dbReference type="PANTHER" id="PTHR32322:SF18">
    <property type="entry name" value="S-ADENOSYLMETHIONINE_S-ADENOSYLHOMOCYSTEINE TRANSPORTER"/>
    <property type="match status" value="1"/>
</dbReference>
<feature type="domain" description="EamA" evidence="7">
    <location>
        <begin position="152"/>
        <end position="286"/>
    </location>
</feature>
<comment type="caution">
    <text evidence="8">The sequence shown here is derived from an EMBL/GenBank/DDBJ whole genome shotgun (WGS) entry which is preliminary data.</text>
</comment>
<feature type="transmembrane region" description="Helical" evidence="6">
    <location>
        <begin position="182"/>
        <end position="201"/>
    </location>
</feature>
<evidence type="ECO:0000256" key="4">
    <source>
        <dbReference type="ARBA" id="ARBA00022989"/>
    </source>
</evidence>
<dbReference type="SUPFAM" id="SSF103481">
    <property type="entry name" value="Multidrug resistance efflux transporter EmrE"/>
    <property type="match status" value="2"/>
</dbReference>
<gene>
    <name evidence="8" type="ORF">A3F08_02290</name>
</gene>
<name>A0A1F5EGH5_9BACT</name>
<comment type="subcellular location">
    <subcellularLocation>
        <location evidence="1">Cell membrane</location>
        <topology evidence="1">Multi-pass membrane protein</topology>
    </subcellularLocation>
</comment>
<dbReference type="InterPro" id="IPR000620">
    <property type="entry name" value="EamA_dom"/>
</dbReference>
<feature type="transmembrane region" description="Helical" evidence="6">
    <location>
        <begin position="242"/>
        <end position="264"/>
    </location>
</feature>
<keyword evidence="3 6" id="KW-0812">Transmembrane</keyword>
<feature type="transmembrane region" description="Helical" evidence="6">
    <location>
        <begin position="155"/>
        <end position="175"/>
    </location>
</feature>
<organism evidence="8 9">
    <name type="scientific">Candidatus Berkelbacteria bacterium RIFCSPHIGHO2_12_FULL_36_9</name>
    <dbReference type="NCBI Taxonomy" id="1797469"/>
    <lineage>
        <taxon>Bacteria</taxon>
        <taxon>Candidatus Berkelbacteria</taxon>
    </lineage>
</organism>
<protein>
    <recommendedName>
        <fullName evidence="7">EamA domain-containing protein</fullName>
    </recommendedName>
</protein>
<evidence type="ECO:0000256" key="6">
    <source>
        <dbReference type="SAM" id="Phobius"/>
    </source>
</evidence>
<dbReference type="Proteomes" id="UP000176451">
    <property type="component" value="Unassembled WGS sequence"/>
</dbReference>
<evidence type="ECO:0000313" key="9">
    <source>
        <dbReference type="Proteomes" id="UP000176451"/>
    </source>
</evidence>
<keyword evidence="5 6" id="KW-0472">Membrane</keyword>
<feature type="transmembrane region" description="Helical" evidence="6">
    <location>
        <begin position="40"/>
        <end position="59"/>
    </location>
</feature>
<feature type="transmembrane region" description="Helical" evidence="6">
    <location>
        <begin position="71"/>
        <end position="90"/>
    </location>
</feature>
<dbReference type="Pfam" id="PF00892">
    <property type="entry name" value="EamA"/>
    <property type="match status" value="2"/>
</dbReference>
<keyword evidence="4 6" id="KW-1133">Transmembrane helix</keyword>
<dbReference type="InterPro" id="IPR050638">
    <property type="entry name" value="AA-Vitamin_Transporters"/>
</dbReference>
<feature type="transmembrane region" description="Helical" evidence="6">
    <location>
        <begin position="7"/>
        <end position="28"/>
    </location>
</feature>
<evidence type="ECO:0000256" key="2">
    <source>
        <dbReference type="ARBA" id="ARBA00022475"/>
    </source>
</evidence>
<dbReference type="PANTHER" id="PTHR32322">
    <property type="entry name" value="INNER MEMBRANE TRANSPORTER"/>
    <property type="match status" value="1"/>
</dbReference>
<evidence type="ECO:0000313" key="8">
    <source>
        <dbReference type="EMBL" id="OGD66517.1"/>
    </source>
</evidence>
<evidence type="ECO:0000256" key="1">
    <source>
        <dbReference type="ARBA" id="ARBA00004651"/>
    </source>
</evidence>
<sequence>MNNYRKGIYFALITAIVSGVAVFISSFATKVVKDPFVLTTLRNVIVAIWLSAVLIGISSWQSIKQLTFKQWSQLILIGLIGGSIPFLLFFKGLSLSTASGGALIHKTLFIWVGILAVIFLKEKTGKLQIFALIILLAGNYLLSVPKSWNFGLGEILVFIAVLFWAVETIIAKVVLKNIPAVILAWGRMFFGSIIMLGFLFFTDRFSIISTLNSNQWLWIILPCLLLFSYVILWYNSLKYSPASLVTSILVLGSLVTTLLSSIFIIHKYQLSQIISYLLLIIGIVLFIKFLPRTKNVQNRQLTVR</sequence>
<dbReference type="EMBL" id="MEZV01000036">
    <property type="protein sequence ID" value="OGD66517.1"/>
    <property type="molecule type" value="Genomic_DNA"/>
</dbReference>
<reference evidence="8 9" key="1">
    <citation type="journal article" date="2016" name="Nat. Commun.">
        <title>Thousands of microbial genomes shed light on interconnected biogeochemical processes in an aquifer system.</title>
        <authorList>
            <person name="Anantharaman K."/>
            <person name="Brown C.T."/>
            <person name="Hug L.A."/>
            <person name="Sharon I."/>
            <person name="Castelle C.J."/>
            <person name="Probst A.J."/>
            <person name="Thomas B.C."/>
            <person name="Singh A."/>
            <person name="Wilkins M.J."/>
            <person name="Karaoz U."/>
            <person name="Brodie E.L."/>
            <person name="Williams K.H."/>
            <person name="Hubbard S.S."/>
            <person name="Banfield J.F."/>
        </authorList>
    </citation>
    <scope>NUCLEOTIDE SEQUENCE [LARGE SCALE GENOMIC DNA]</scope>
</reference>
<accession>A0A1F5EGH5</accession>
<feature type="domain" description="EamA" evidence="7">
    <location>
        <begin position="6"/>
        <end position="143"/>
    </location>
</feature>
<dbReference type="STRING" id="1797469.A3F08_02290"/>
<dbReference type="InterPro" id="IPR037185">
    <property type="entry name" value="EmrE-like"/>
</dbReference>
<feature type="transmembrane region" description="Helical" evidence="6">
    <location>
        <begin position="102"/>
        <end position="120"/>
    </location>
</feature>
<evidence type="ECO:0000256" key="5">
    <source>
        <dbReference type="ARBA" id="ARBA00023136"/>
    </source>
</evidence>
<feature type="transmembrane region" description="Helical" evidence="6">
    <location>
        <begin position="127"/>
        <end position="143"/>
    </location>
</feature>
<feature type="transmembrane region" description="Helical" evidence="6">
    <location>
        <begin position="216"/>
        <end position="235"/>
    </location>
</feature>
<evidence type="ECO:0000259" key="7">
    <source>
        <dbReference type="Pfam" id="PF00892"/>
    </source>
</evidence>